<sequence>MIEGSSVREHGVMMLSLVEKLKDLQANFEEEDTYVDYEAMVEKSASSVLVGEASTFKSKGKVVEREKRKKDETSCTASTSSALVTPLDGGEETRKRVPQSMIPNDVGIYCREKSHWQRKSPKLLSNKGYNDNEEQDLQSWQRNICLRVENAVRVMEAMRGVSFGTCVPNWESHVPKDQWIDQLWRLRKPLSATSATN</sequence>
<feature type="region of interest" description="Disordered" evidence="1">
    <location>
        <begin position="64"/>
        <end position="95"/>
    </location>
</feature>
<proteinExistence type="predicted"/>
<organism evidence="2">
    <name type="scientific">Sesamum radiatum</name>
    <name type="common">Black benniseed</name>
    <dbReference type="NCBI Taxonomy" id="300843"/>
    <lineage>
        <taxon>Eukaryota</taxon>
        <taxon>Viridiplantae</taxon>
        <taxon>Streptophyta</taxon>
        <taxon>Embryophyta</taxon>
        <taxon>Tracheophyta</taxon>
        <taxon>Spermatophyta</taxon>
        <taxon>Magnoliopsida</taxon>
        <taxon>eudicotyledons</taxon>
        <taxon>Gunneridae</taxon>
        <taxon>Pentapetalae</taxon>
        <taxon>asterids</taxon>
        <taxon>lamiids</taxon>
        <taxon>Lamiales</taxon>
        <taxon>Pedaliaceae</taxon>
        <taxon>Sesamum</taxon>
    </lineage>
</organism>
<comment type="caution">
    <text evidence="2">The sequence shown here is derived from an EMBL/GenBank/DDBJ whole genome shotgun (WGS) entry which is preliminary data.</text>
</comment>
<reference evidence="2" key="2">
    <citation type="journal article" date="2024" name="Plant">
        <title>Genomic evolution and insights into agronomic trait innovations of Sesamum species.</title>
        <authorList>
            <person name="Miao H."/>
            <person name="Wang L."/>
            <person name="Qu L."/>
            <person name="Liu H."/>
            <person name="Sun Y."/>
            <person name="Le M."/>
            <person name="Wang Q."/>
            <person name="Wei S."/>
            <person name="Zheng Y."/>
            <person name="Lin W."/>
            <person name="Duan Y."/>
            <person name="Cao H."/>
            <person name="Xiong S."/>
            <person name="Wang X."/>
            <person name="Wei L."/>
            <person name="Li C."/>
            <person name="Ma Q."/>
            <person name="Ju M."/>
            <person name="Zhao R."/>
            <person name="Li G."/>
            <person name="Mu C."/>
            <person name="Tian Q."/>
            <person name="Mei H."/>
            <person name="Zhang T."/>
            <person name="Gao T."/>
            <person name="Zhang H."/>
        </authorList>
    </citation>
    <scope>NUCLEOTIDE SEQUENCE</scope>
    <source>
        <strain evidence="2">G02</strain>
    </source>
</reference>
<evidence type="ECO:0000256" key="1">
    <source>
        <dbReference type="SAM" id="MobiDB-lite"/>
    </source>
</evidence>
<evidence type="ECO:0000313" key="2">
    <source>
        <dbReference type="EMBL" id="KAL0367160.1"/>
    </source>
</evidence>
<dbReference type="PANTHER" id="PTHR37175:SF1">
    <property type="entry name" value="CONSTANS-LIKE PROTEIN-RELATED"/>
    <property type="match status" value="1"/>
</dbReference>
<accession>A0AAW2QH29</accession>
<gene>
    <name evidence="2" type="ORF">Sradi_3606100</name>
</gene>
<dbReference type="PANTHER" id="PTHR37175">
    <property type="entry name" value="BNAA08G28800D PROTEIN"/>
    <property type="match status" value="1"/>
</dbReference>
<protein>
    <submittedName>
        <fullName evidence="2">Uncharacterized protein</fullName>
    </submittedName>
</protein>
<dbReference type="AlphaFoldDB" id="A0AAW2QH29"/>
<feature type="compositionally biased region" description="Polar residues" evidence="1">
    <location>
        <begin position="74"/>
        <end position="83"/>
    </location>
</feature>
<dbReference type="EMBL" id="JACGWJ010000015">
    <property type="protein sequence ID" value="KAL0367160.1"/>
    <property type="molecule type" value="Genomic_DNA"/>
</dbReference>
<name>A0AAW2QH29_SESRA</name>
<reference evidence="2" key="1">
    <citation type="submission" date="2020-06" db="EMBL/GenBank/DDBJ databases">
        <authorList>
            <person name="Li T."/>
            <person name="Hu X."/>
            <person name="Zhang T."/>
            <person name="Song X."/>
            <person name="Zhang H."/>
            <person name="Dai N."/>
            <person name="Sheng W."/>
            <person name="Hou X."/>
            <person name="Wei L."/>
        </authorList>
    </citation>
    <scope>NUCLEOTIDE SEQUENCE</scope>
    <source>
        <strain evidence="2">G02</strain>
        <tissue evidence="2">Leaf</tissue>
    </source>
</reference>
<feature type="compositionally biased region" description="Basic and acidic residues" evidence="1">
    <location>
        <begin position="64"/>
        <end position="73"/>
    </location>
</feature>